<name>A0A7G6E2W5_THEFR</name>
<sequence>MFSSMYFKYCLDLIEDGIIVVDKDKTIQVYNKRVREIFGIDPHTGESHPPGRIADGDIVILADNCLGADDGGLAAQDLNIIGIPSRAANAGDAIVAVGRYNAPYETPYYKVVAGSNLNTPLTLSCCINKGDNVHVSIENFLKFITIRINDKSYEMSYQIAIGHLVILDGKTGQLKFYQTRGYTARGEDARHILKGKDFLAKGPNSPIPPYYWGKHC</sequence>
<evidence type="ECO:0008006" key="3">
    <source>
        <dbReference type="Google" id="ProtNLM"/>
    </source>
</evidence>
<dbReference type="OrthoDB" id="9803970at2"/>
<organism evidence="1 2">
    <name type="scientific">Thermanaerosceptrum fracticalcis</name>
    <dbReference type="NCBI Taxonomy" id="1712410"/>
    <lineage>
        <taxon>Bacteria</taxon>
        <taxon>Bacillati</taxon>
        <taxon>Bacillota</taxon>
        <taxon>Clostridia</taxon>
        <taxon>Eubacteriales</taxon>
        <taxon>Peptococcaceae</taxon>
        <taxon>Thermanaerosceptrum</taxon>
    </lineage>
</organism>
<dbReference type="RefSeq" id="WP_034424238.1">
    <property type="nucleotide sequence ID" value="NZ_CP045798.1"/>
</dbReference>
<evidence type="ECO:0000313" key="1">
    <source>
        <dbReference type="EMBL" id="QNB46419.1"/>
    </source>
</evidence>
<dbReference type="Gene3D" id="3.30.450.20">
    <property type="entry name" value="PAS domain"/>
    <property type="match status" value="1"/>
</dbReference>
<dbReference type="InterPro" id="IPR035965">
    <property type="entry name" value="PAS-like_dom_sf"/>
</dbReference>
<keyword evidence="2" id="KW-1185">Reference proteome</keyword>
<dbReference type="AlphaFoldDB" id="A0A7G6E2W5"/>
<evidence type="ECO:0000313" key="2">
    <source>
        <dbReference type="Proteomes" id="UP000515847"/>
    </source>
</evidence>
<dbReference type="EMBL" id="CP045798">
    <property type="protein sequence ID" value="QNB46419.1"/>
    <property type="molecule type" value="Genomic_DNA"/>
</dbReference>
<proteinExistence type="predicted"/>
<dbReference type="KEGG" id="tfr:BR63_08905"/>
<reference evidence="1 2" key="1">
    <citation type="journal article" date="2019" name="Front. Microbiol.">
        <title>Thermoanaerosceptrum fracticalcis gen. nov. sp. nov., a Novel Fumarate-Fermenting Microorganism From a Deep Fractured Carbonate Aquifer of the US Great Basin.</title>
        <authorList>
            <person name="Hamilton-Brehm S.D."/>
            <person name="Stewart L.E."/>
            <person name="Zavarin M."/>
            <person name="Caldwell M."/>
            <person name="Lawson P.A."/>
            <person name="Onstott T.C."/>
            <person name="Grzymski J."/>
            <person name="Neveux I."/>
            <person name="Lollar B.S."/>
            <person name="Russell C.E."/>
            <person name="Moser D.P."/>
        </authorList>
    </citation>
    <scope>NUCLEOTIDE SEQUENCE [LARGE SCALE GENOMIC DNA]</scope>
    <source>
        <strain evidence="1 2">DRI-13</strain>
    </source>
</reference>
<dbReference type="Proteomes" id="UP000515847">
    <property type="component" value="Chromosome"/>
</dbReference>
<dbReference type="SUPFAM" id="SSF55785">
    <property type="entry name" value="PYP-like sensor domain (PAS domain)"/>
    <property type="match status" value="1"/>
</dbReference>
<protein>
    <recommendedName>
        <fullName evidence="3">PAS domain-containing protein</fullName>
    </recommendedName>
</protein>
<gene>
    <name evidence="1" type="ORF">BR63_08905</name>
</gene>
<accession>A0A7G6E2W5</accession>